<dbReference type="Proteomes" id="UP001055811">
    <property type="component" value="Linkage Group LG04"/>
</dbReference>
<organism evidence="1 2">
    <name type="scientific">Cichorium intybus</name>
    <name type="common">Chicory</name>
    <dbReference type="NCBI Taxonomy" id="13427"/>
    <lineage>
        <taxon>Eukaryota</taxon>
        <taxon>Viridiplantae</taxon>
        <taxon>Streptophyta</taxon>
        <taxon>Embryophyta</taxon>
        <taxon>Tracheophyta</taxon>
        <taxon>Spermatophyta</taxon>
        <taxon>Magnoliopsida</taxon>
        <taxon>eudicotyledons</taxon>
        <taxon>Gunneridae</taxon>
        <taxon>Pentapetalae</taxon>
        <taxon>asterids</taxon>
        <taxon>campanulids</taxon>
        <taxon>Asterales</taxon>
        <taxon>Asteraceae</taxon>
        <taxon>Cichorioideae</taxon>
        <taxon>Cichorieae</taxon>
        <taxon>Cichoriinae</taxon>
        <taxon>Cichorium</taxon>
    </lineage>
</organism>
<keyword evidence="2" id="KW-1185">Reference proteome</keyword>
<reference evidence="2" key="1">
    <citation type="journal article" date="2022" name="Mol. Ecol. Resour.">
        <title>The genomes of chicory, endive, great burdock and yacon provide insights into Asteraceae palaeo-polyploidization history and plant inulin production.</title>
        <authorList>
            <person name="Fan W."/>
            <person name="Wang S."/>
            <person name="Wang H."/>
            <person name="Wang A."/>
            <person name="Jiang F."/>
            <person name="Liu H."/>
            <person name="Zhao H."/>
            <person name="Xu D."/>
            <person name="Zhang Y."/>
        </authorList>
    </citation>
    <scope>NUCLEOTIDE SEQUENCE [LARGE SCALE GENOMIC DNA]</scope>
    <source>
        <strain evidence="2">cv. Punajuju</strain>
    </source>
</reference>
<evidence type="ECO:0000313" key="1">
    <source>
        <dbReference type="EMBL" id="KAI3751908.1"/>
    </source>
</evidence>
<proteinExistence type="predicted"/>
<accession>A0ACB9E017</accession>
<protein>
    <submittedName>
        <fullName evidence="1">Uncharacterized protein</fullName>
    </submittedName>
</protein>
<dbReference type="EMBL" id="CM042012">
    <property type="protein sequence ID" value="KAI3751908.1"/>
    <property type="molecule type" value="Genomic_DNA"/>
</dbReference>
<sequence>MSINRLAERDEQHECYCEGSDCGSGGIKPEGTRLDNSVFRLAGSCGCEEAVHRVNNSVDGGVVLEA</sequence>
<reference evidence="1 2" key="2">
    <citation type="journal article" date="2022" name="Mol. Ecol. Resour.">
        <title>The genomes of chicory, endive, great burdock and yacon provide insights into Asteraceae paleo-polyploidization history and plant inulin production.</title>
        <authorList>
            <person name="Fan W."/>
            <person name="Wang S."/>
            <person name="Wang H."/>
            <person name="Wang A."/>
            <person name="Jiang F."/>
            <person name="Liu H."/>
            <person name="Zhao H."/>
            <person name="Xu D."/>
            <person name="Zhang Y."/>
        </authorList>
    </citation>
    <scope>NUCLEOTIDE SEQUENCE [LARGE SCALE GENOMIC DNA]</scope>
    <source>
        <strain evidence="2">cv. Punajuju</strain>
        <tissue evidence="1">Leaves</tissue>
    </source>
</reference>
<comment type="caution">
    <text evidence="1">The sequence shown here is derived from an EMBL/GenBank/DDBJ whole genome shotgun (WGS) entry which is preliminary data.</text>
</comment>
<evidence type="ECO:0000313" key="2">
    <source>
        <dbReference type="Proteomes" id="UP001055811"/>
    </source>
</evidence>
<name>A0ACB9E017_CICIN</name>
<gene>
    <name evidence="1" type="ORF">L2E82_23001</name>
</gene>